<keyword evidence="2" id="KW-1133">Transmembrane helix</keyword>
<keyword evidence="2" id="KW-0812">Transmembrane</keyword>
<evidence type="ECO:0000256" key="1">
    <source>
        <dbReference type="SAM" id="MobiDB-lite"/>
    </source>
</evidence>
<feature type="compositionally biased region" description="Basic and acidic residues" evidence="1">
    <location>
        <begin position="243"/>
        <end position="259"/>
    </location>
</feature>
<keyword evidence="4" id="KW-1185">Reference proteome</keyword>
<feature type="region of interest" description="Disordered" evidence="1">
    <location>
        <begin position="1"/>
        <end position="128"/>
    </location>
</feature>
<feature type="region of interest" description="Disordered" evidence="1">
    <location>
        <begin position="240"/>
        <end position="280"/>
    </location>
</feature>
<gene>
    <name evidence="3" type="ORF">B0T21DRAFT_412855</name>
</gene>
<name>A0AA40BEC0_9PEZI</name>
<dbReference type="PANTHER" id="PTHR16861:SF4">
    <property type="entry name" value="SH3 DOMAIN PROTEIN (AFU_ORTHOLOGUE AFUA_1G13610)"/>
    <property type="match status" value="1"/>
</dbReference>
<sequence length="280" mass="29662">MTPKLPPTPPDQSPYFPPSTTRSPTHNPSPRSLKTITIPNPFSRGPINTIHAPLSRAVTSNNHASPQNLSPRSAIDNNLDDNKPTPPFQSPYFPRSTTLSTTTIPSPQSSALPLFPAAPSPSPSSQHLSPRFACDWDLDAFLNNLDKGTPRYITAISLTPTTLTLTLTAWAPVDATASNQPITPLLSHDGTRAQSQDGGDMSSIGLSGGALAGIVIGGILGIVLIAGIVRWLVGVCRRKREKKGGNAEERAERAGRAEESASNSSPQADDDIGPPPPYEM</sequence>
<evidence type="ECO:0000313" key="3">
    <source>
        <dbReference type="EMBL" id="KAK0732690.1"/>
    </source>
</evidence>
<feature type="region of interest" description="Disordered" evidence="1">
    <location>
        <begin position="181"/>
        <end position="200"/>
    </location>
</feature>
<evidence type="ECO:0000313" key="4">
    <source>
        <dbReference type="Proteomes" id="UP001172159"/>
    </source>
</evidence>
<reference evidence="3" key="1">
    <citation type="submission" date="2023-06" db="EMBL/GenBank/DDBJ databases">
        <title>Genome-scale phylogeny and comparative genomics of the fungal order Sordariales.</title>
        <authorList>
            <consortium name="Lawrence Berkeley National Laboratory"/>
            <person name="Hensen N."/>
            <person name="Bonometti L."/>
            <person name="Westerberg I."/>
            <person name="Brannstrom I.O."/>
            <person name="Guillou S."/>
            <person name="Cros-Aarteil S."/>
            <person name="Calhoun S."/>
            <person name="Haridas S."/>
            <person name="Kuo A."/>
            <person name="Mondo S."/>
            <person name="Pangilinan J."/>
            <person name="Riley R."/>
            <person name="Labutti K."/>
            <person name="Andreopoulos B."/>
            <person name="Lipzen A."/>
            <person name="Chen C."/>
            <person name="Yanf M."/>
            <person name="Daum C."/>
            <person name="Ng V."/>
            <person name="Clum A."/>
            <person name="Steindorff A."/>
            <person name="Ohm R."/>
            <person name="Martin F."/>
            <person name="Silar P."/>
            <person name="Natvig D."/>
            <person name="Lalanne C."/>
            <person name="Gautier V."/>
            <person name="Ament-Velasquez S.L."/>
            <person name="Kruys A."/>
            <person name="Hutchinson M.I."/>
            <person name="Powell A.J."/>
            <person name="Barry K."/>
            <person name="Miller A.N."/>
            <person name="Grigoriev I.V."/>
            <person name="Debuchy R."/>
            <person name="Gladieux P."/>
            <person name="Thoren M.H."/>
            <person name="Johannesson H."/>
        </authorList>
    </citation>
    <scope>NUCLEOTIDE SEQUENCE</scope>
    <source>
        <strain evidence="3">CBS 540.89</strain>
    </source>
</reference>
<dbReference type="PANTHER" id="PTHR16861">
    <property type="entry name" value="GLYCOPROTEIN 38"/>
    <property type="match status" value="1"/>
</dbReference>
<protein>
    <submittedName>
        <fullName evidence="3">Uncharacterized protein</fullName>
    </submittedName>
</protein>
<organism evidence="3 4">
    <name type="scientific">Apiosordaria backusii</name>
    <dbReference type="NCBI Taxonomy" id="314023"/>
    <lineage>
        <taxon>Eukaryota</taxon>
        <taxon>Fungi</taxon>
        <taxon>Dikarya</taxon>
        <taxon>Ascomycota</taxon>
        <taxon>Pezizomycotina</taxon>
        <taxon>Sordariomycetes</taxon>
        <taxon>Sordariomycetidae</taxon>
        <taxon>Sordariales</taxon>
        <taxon>Lasiosphaeriaceae</taxon>
        <taxon>Apiosordaria</taxon>
    </lineage>
</organism>
<keyword evidence="2" id="KW-0472">Membrane</keyword>
<feature type="compositionally biased region" description="Polar residues" evidence="1">
    <location>
        <begin position="57"/>
        <end position="71"/>
    </location>
</feature>
<feature type="compositionally biased region" description="Pro residues" evidence="1">
    <location>
        <begin position="1"/>
        <end position="17"/>
    </location>
</feature>
<dbReference type="AlphaFoldDB" id="A0AA40BEC0"/>
<evidence type="ECO:0000256" key="2">
    <source>
        <dbReference type="SAM" id="Phobius"/>
    </source>
</evidence>
<proteinExistence type="predicted"/>
<feature type="compositionally biased region" description="Low complexity" evidence="1">
    <location>
        <begin position="94"/>
        <end position="115"/>
    </location>
</feature>
<comment type="caution">
    <text evidence="3">The sequence shown here is derived from an EMBL/GenBank/DDBJ whole genome shotgun (WGS) entry which is preliminary data.</text>
</comment>
<dbReference type="Proteomes" id="UP001172159">
    <property type="component" value="Unassembled WGS sequence"/>
</dbReference>
<feature type="compositionally biased region" description="Polar residues" evidence="1">
    <location>
        <begin position="18"/>
        <end position="40"/>
    </location>
</feature>
<accession>A0AA40BEC0</accession>
<dbReference type="EMBL" id="JAUKTV010000008">
    <property type="protein sequence ID" value="KAK0732690.1"/>
    <property type="molecule type" value="Genomic_DNA"/>
</dbReference>
<feature type="transmembrane region" description="Helical" evidence="2">
    <location>
        <begin position="210"/>
        <end position="233"/>
    </location>
</feature>